<reference evidence="2 3" key="1">
    <citation type="submission" date="2019-05" db="EMBL/GenBank/DDBJ databases">
        <title>Emergence of the Ug99 lineage of the wheat stem rust pathogen through somatic hybridization.</title>
        <authorList>
            <person name="Li F."/>
            <person name="Upadhyaya N.M."/>
            <person name="Sperschneider J."/>
            <person name="Matny O."/>
            <person name="Nguyen-Phuc H."/>
            <person name="Mago R."/>
            <person name="Raley C."/>
            <person name="Miller M.E."/>
            <person name="Silverstein K.A.T."/>
            <person name="Henningsen E."/>
            <person name="Hirsch C.D."/>
            <person name="Visser B."/>
            <person name="Pretorius Z.A."/>
            <person name="Steffenson B.J."/>
            <person name="Schwessinger B."/>
            <person name="Dodds P.N."/>
            <person name="Figueroa M."/>
        </authorList>
    </citation>
    <scope>NUCLEOTIDE SEQUENCE [LARGE SCALE GENOMIC DNA]</scope>
    <source>
        <strain evidence="2 3">Ug99</strain>
    </source>
</reference>
<organism evidence="2 3">
    <name type="scientific">Puccinia graminis f. sp. tritici</name>
    <dbReference type="NCBI Taxonomy" id="56615"/>
    <lineage>
        <taxon>Eukaryota</taxon>
        <taxon>Fungi</taxon>
        <taxon>Dikarya</taxon>
        <taxon>Basidiomycota</taxon>
        <taxon>Pucciniomycotina</taxon>
        <taxon>Pucciniomycetes</taxon>
        <taxon>Pucciniales</taxon>
        <taxon>Pucciniaceae</taxon>
        <taxon>Puccinia</taxon>
    </lineage>
</organism>
<dbReference type="AlphaFoldDB" id="A0A5B0MIL0"/>
<feature type="domain" description="DUF6589" evidence="1">
    <location>
        <begin position="4"/>
        <end position="227"/>
    </location>
</feature>
<proteinExistence type="predicted"/>
<dbReference type="InterPro" id="IPR046496">
    <property type="entry name" value="DUF6589"/>
</dbReference>
<evidence type="ECO:0000313" key="2">
    <source>
        <dbReference type="EMBL" id="KAA1075906.1"/>
    </source>
</evidence>
<dbReference type="Pfam" id="PF20231">
    <property type="entry name" value="DUF6589"/>
    <property type="match status" value="1"/>
</dbReference>
<dbReference type="Proteomes" id="UP000325313">
    <property type="component" value="Unassembled WGS sequence"/>
</dbReference>
<comment type="caution">
    <text evidence="2">The sequence shown here is derived from an EMBL/GenBank/DDBJ whole genome shotgun (WGS) entry which is preliminary data.</text>
</comment>
<sequence length="264" mass="30312">MDDLGVWRYLDALGISPDKVLQKKDFTKMIHAMEHVHEVTLHHCLRVVMECDEDPLQESLPVISTPTWNSAASKREHPKLSNLLLRLQDFSTVVEAHRAMKAGDVGRLINIWKMWSIMTQSLPGLKHYSAYLPRLVLMLTCILPNDLAKLMRHNLLVSPSGRPNHFVAKDFLFENHNYWLKYFFTRAGIGTQIDRLKKLFSSNIPLLKSMFQSLRKDTGGRHVQQSHRLMLKIRALERFTQMAQDNDILDEIGSARGIGICGSE</sequence>
<name>A0A5B0MIL0_PUCGR</name>
<protein>
    <recommendedName>
        <fullName evidence="1">DUF6589 domain-containing protein</fullName>
    </recommendedName>
</protein>
<evidence type="ECO:0000313" key="3">
    <source>
        <dbReference type="Proteomes" id="UP000325313"/>
    </source>
</evidence>
<accession>A0A5B0MIL0</accession>
<dbReference type="EMBL" id="VDEP01000471">
    <property type="protein sequence ID" value="KAA1075906.1"/>
    <property type="molecule type" value="Genomic_DNA"/>
</dbReference>
<gene>
    <name evidence="2" type="ORF">PGTUg99_027163</name>
</gene>
<evidence type="ECO:0000259" key="1">
    <source>
        <dbReference type="Pfam" id="PF20231"/>
    </source>
</evidence>